<keyword evidence="1" id="KW-0472">Membrane</keyword>
<keyword evidence="1" id="KW-0812">Transmembrane</keyword>
<dbReference type="AlphaFoldDB" id="A0A1D8NMZ6"/>
<dbReference type="RefSeq" id="XP_068139431.1">
    <property type="nucleotide sequence ID" value="XM_068283330.1"/>
</dbReference>
<name>A0A1D8NMZ6_YARLL</name>
<evidence type="ECO:0000313" key="2">
    <source>
        <dbReference type="EMBL" id="AOW06996.1"/>
    </source>
</evidence>
<feature type="transmembrane region" description="Helical" evidence="1">
    <location>
        <begin position="24"/>
        <end position="52"/>
    </location>
</feature>
<dbReference type="VEuPathDB" id="FungiDB:YALI1_F15199g"/>
<protein>
    <submittedName>
        <fullName evidence="2">Uncharacterized protein</fullName>
    </submittedName>
</protein>
<reference evidence="2 3" key="1">
    <citation type="journal article" date="2016" name="PLoS ONE">
        <title>Sequence Assembly of Yarrowia lipolytica Strain W29/CLIB89 Shows Transposable Element Diversity.</title>
        <authorList>
            <person name="Magnan C."/>
            <person name="Yu J."/>
            <person name="Chang I."/>
            <person name="Jahn E."/>
            <person name="Kanomata Y."/>
            <person name="Wu J."/>
            <person name="Zeller M."/>
            <person name="Oakes M."/>
            <person name="Baldi P."/>
            <person name="Sandmeyer S."/>
        </authorList>
    </citation>
    <scope>NUCLEOTIDE SEQUENCE [LARGE SCALE GENOMIC DNA]</scope>
    <source>
        <strain evidence="3">CLIB89(W29)</strain>
    </source>
</reference>
<evidence type="ECO:0000313" key="3">
    <source>
        <dbReference type="Proteomes" id="UP000182444"/>
    </source>
</evidence>
<keyword evidence="1" id="KW-1133">Transmembrane helix</keyword>
<dbReference type="EMBL" id="CP017558">
    <property type="protein sequence ID" value="AOW06996.1"/>
    <property type="molecule type" value="Genomic_DNA"/>
</dbReference>
<gene>
    <name evidence="2" type="ORF">YALI1_F15199g</name>
</gene>
<accession>A0A1D8NMZ6</accession>
<proteinExistence type="predicted"/>
<dbReference type="Proteomes" id="UP000182444">
    <property type="component" value="Chromosome 1F"/>
</dbReference>
<evidence type="ECO:0000256" key="1">
    <source>
        <dbReference type="SAM" id="Phobius"/>
    </source>
</evidence>
<sequence>MQLSRLERGIKCRGVPLYTWRRTVIFLLMILQYVQSPVLYFGLTVPGLGLLIPMLQERFRKRAYCIDKNVCYRRQQKRYRR</sequence>
<dbReference type="GeneID" id="94583916"/>
<organism evidence="2 3">
    <name type="scientific">Yarrowia lipolytica</name>
    <name type="common">Candida lipolytica</name>
    <dbReference type="NCBI Taxonomy" id="4952"/>
    <lineage>
        <taxon>Eukaryota</taxon>
        <taxon>Fungi</taxon>
        <taxon>Dikarya</taxon>
        <taxon>Ascomycota</taxon>
        <taxon>Saccharomycotina</taxon>
        <taxon>Dipodascomycetes</taxon>
        <taxon>Dipodascales</taxon>
        <taxon>Dipodascales incertae sedis</taxon>
        <taxon>Yarrowia</taxon>
    </lineage>
</organism>